<feature type="compositionally biased region" description="Polar residues" evidence="1">
    <location>
        <begin position="53"/>
        <end position="63"/>
    </location>
</feature>
<evidence type="ECO:0000313" key="2">
    <source>
        <dbReference type="EMBL" id="KAK9779445.1"/>
    </source>
</evidence>
<sequence>MAPLEAENLTYGEPDVSDYVQVGNVNDKQATPTSSSSSIERGHHTLSAISKLPASSGQLNNNDGMRKTRAQGKHDYANAGQATKTAELEGRFDDAAISTIEAWTARKSYSDIHRFSAGEKLDMVRHLTEICLRCRELDKVHFIIGLDELEQDARYLDAEGWGRYCVNIGLLYLRWSPQQNLGKSKHYLELGLTTLVRVGSSNWHILHGACQTLIDLYDLNEDRGGAQSFMATVRKDMSSDLADRVTVGEIAAVNKWCENQGFSMCQYYS</sequence>
<dbReference type="EMBL" id="JARVKM010000010">
    <property type="protein sequence ID" value="KAK9779445.1"/>
    <property type="molecule type" value="Genomic_DNA"/>
</dbReference>
<protein>
    <submittedName>
        <fullName evidence="2">Uncharacterized protein</fullName>
    </submittedName>
</protein>
<proteinExistence type="predicted"/>
<evidence type="ECO:0000313" key="3">
    <source>
        <dbReference type="Proteomes" id="UP001465668"/>
    </source>
</evidence>
<gene>
    <name evidence="2" type="ORF">SCAR479_03511</name>
</gene>
<feature type="region of interest" description="Disordered" evidence="1">
    <location>
        <begin position="47"/>
        <end position="82"/>
    </location>
</feature>
<keyword evidence="3" id="KW-1185">Reference proteome</keyword>
<name>A0ABR2Y069_9PEZI</name>
<dbReference type="Proteomes" id="UP001465668">
    <property type="component" value="Unassembled WGS sequence"/>
</dbReference>
<accession>A0ABR2Y069</accession>
<evidence type="ECO:0000256" key="1">
    <source>
        <dbReference type="SAM" id="MobiDB-lite"/>
    </source>
</evidence>
<organism evidence="2 3">
    <name type="scientific">Seiridium cardinale</name>
    <dbReference type="NCBI Taxonomy" id="138064"/>
    <lineage>
        <taxon>Eukaryota</taxon>
        <taxon>Fungi</taxon>
        <taxon>Dikarya</taxon>
        <taxon>Ascomycota</taxon>
        <taxon>Pezizomycotina</taxon>
        <taxon>Sordariomycetes</taxon>
        <taxon>Xylariomycetidae</taxon>
        <taxon>Amphisphaeriales</taxon>
        <taxon>Sporocadaceae</taxon>
        <taxon>Seiridium</taxon>
    </lineage>
</organism>
<comment type="caution">
    <text evidence="2">The sequence shown here is derived from an EMBL/GenBank/DDBJ whole genome shotgun (WGS) entry which is preliminary data.</text>
</comment>
<reference evidence="2 3" key="1">
    <citation type="submission" date="2024-02" db="EMBL/GenBank/DDBJ databases">
        <title>First draft genome assembly of two strains of Seiridium cardinale.</title>
        <authorList>
            <person name="Emiliani G."/>
            <person name="Scali E."/>
        </authorList>
    </citation>
    <scope>NUCLEOTIDE SEQUENCE [LARGE SCALE GENOMIC DNA]</scope>
    <source>
        <strain evidence="2 3">BM-138-000479</strain>
    </source>
</reference>